<feature type="signal peptide" evidence="11">
    <location>
        <begin position="1"/>
        <end position="24"/>
    </location>
</feature>
<dbReference type="InterPro" id="IPR041469">
    <property type="entry name" value="Subtilisin-like_FN3"/>
</dbReference>
<dbReference type="Pfam" id="PF00082">
    <property type="entry name" value="Peptidase_S8"/>
    <property type="match status" value="2"/>
</dbReference>
<evidence type="ECO:0000256" key="7">
    <source>
        <dbReference type="ARBA" id="ARBA00022825"/>
    </source>
</evidence>
<feature type="active site" description="Charge relay system" evidence="10">
    <location>
        <position position="540"/>
    </location>
</feature>
<dbReference type="Gene3D" id="3.50.30.30">
    <property type="match status" value="2"/>
</dbReference>
<organism evidence="15 16">
    <name type="scientific">Ananas comosus</name>
    <name type="common">Pineapple</name>
    <name type="synonym">Ananas ananas</name>
    <dbReference type="NCBI Taxonomy" id="4615"/>
    <lineage>
        <taxon>Eukaryota</taxon>
        <taxon>Viridiplantae</taxon>
        <taxon>Streptophyta</taxon>
        <taxon>Embryophyta</taxon>
        <taxon>Tracheophyta</taxon>
        <taxon>Spermatophyta</taxon>
        <taxon>Magnoliopsida</taxon>
        <taxon>Liliopsida</taxon>
        <taxon>Poales</taxon>
        <taxon>Bromeliaceae</taxon>
        <taxon>Bromelioideae</taxon>
        <taxon>Ananas</taxon>
    </lineage>
</organism>
<dbReference type="Gene3D" id="3.40.50.200">
    <property type="entry name" value="Peptidase S8/S53 domain"/>
    <property type="match status" value="2"/>
</dbReference>
<dbReference type="SUPFAM" id="SSF52743">
    <property type="entry name" value="Subtilisin-like"/>
    <property type="match status" value="2"/>
</dbReference>
<evidence type="ECO:0000313" key="16">
    <source>
        <dbReference type="RefSeq" id="XP_020096016.1"/>
    </source>
</evidence>
<dbReference type="Proteomes" id="UP000515123">
    <property type="component" value="Linkage group 1"/>
</dbReference>
<feature type="domain" description="Subtilisin-like protease fibronectin type-III" evidence="14">
    <location>
        <begin position="1407"/>
        <end position="1509"/>
    </location>
</feature>
<dbReference type="GO" id="GO:0004252">
    <property type="term" value="F:serine-type endopeptidase activity"/>
    <property type="evidence" value="ECO:0007669"/>
    <property type="project" value="UniProtKB-UniRule"/>
</dbReference>
<proteinExistence type="inferred from homology"/>
<keyword evidence="5 11" id="KW-0732">Signal</keyword>
<keyword evidence="4 10" id="KW-0645">Protease</keyword>
<keyword evidence="8" id="KW-0325">Glycoprotein</keyword>
<dbReference type="InterPro" id="IPR045051">
    <property type="entry name" value="SBT"/>
</dbReference>
<feature type="active site" description="Charge relay system" evidence="9 10">
    <location>
        <position position="906"/>
    </location>
</feature>
<feature type="domain" description="Peptidase S8/S53" evidence="12">
    <location>
        <begin position="135"/>
        <end position="585"/>
    </location>
</feature>
<dbReference type="Pfam" id="PF17766">
    <property type="entry name" value="fn3_6"/>
    <property type="match status" value="2"/>
</dbReference>
<feature type="domain" description="Peptidase S8/S53" evidence="12">
    <location>
        <begin position="897"/>
        <end position="1337"/>
    </location>
</feature>
<dbReference type="Pfam" id="PF05922">
    <property type="entry name" value="Inhibitor_I9"/>
    <property type="match status" value="2"/>
</dbReference>
<evidence type="ECO:0000259" key="13">
    <source>
        <dbReference type="Pfam" id="PF05922"/>
    </source>
</evidence>
<keyword evidence="7 10" id="KW-0720">Serine protease</keyword>
<evidence type="ECO:0000256" key="8">
    <source>
        <dbReference type="ARBA" id="ARBA00023180"/>
    </source>
</evidence>
<name>A0A6P5FI64_ANACO</name>
<dbReference type="PRINTS" id="PR00723">
    <property type="entry name" value="SUBTILISIN"/>
</dbReference>
<dbReference type="GO" id="GO:0006508">
    <property type="term" value="P:proteolysis"/>
    <property type="evidence" value="ECO:0007669"/>
    <property type="project" value="UniProtKB-KW"/>
</dbReference>
<protein>
    <submittedName>
        <fullName evidence="16">Uncharacterized protein LOC109715414</fullName>
    </submittedName>
</protein>
<dbReference type="InterPro" id="IPR010259">
    <property type="entry name" value="S8pro/Inhibitor_I9"/>
</dbReference>
<reference evidence="16" key="2">
    <citation type="submission" date="2025-08" db="UniProtKB">
        <authorList>
            <consortium name="RefSeq"/>
        </authorList>
    </citation>
    <scope>IDENTIFICATION</scope>
    <source>
        <tissue evidence="16">Leaf</tissue>
    </source>
</reference>
<keyword evidence="6 10" id="KW-0378">Hydrolase</keyword>
<evidence type="ECO:0000313" key="15">
    <source>
        <dbReference type="Proteomes" id="UP000515123"/>
    </source>
</evidence>
<dbReference type="CDD" id="cd02120">
    <property type="entry name" value="PA_subtilisin_like"/>
    <property type="match status" value="2"/>
</dbReference>
<dbReference type="InterPro" id="IPR015500">
    <property type="entry name" value="Peptidase_S8_subtilisin-rel"/>
</dbReference>
<keyword evidence="3" id="KW-0964">Secreted</keyword>
<dbReference type="InterPro" id="IPR036852">
    <property type="entry name" value="Peptidase_S8/S53_dom_sf"/>
</dbReference>
<evidence type="ECO:0000259" key="12">
    <source>
        <dbReference type="Pfam" id="PF00082"/>
    </source>
</evidence>
<evidence type="ECO:0000256" key="5">
    <source>
        <dbReference type="ARBA" id="ARBA00022729"/>
    </source>
</evidence>
<feature type="domain" description="Inhibitor I9" evidence="13">
    <location>
        <begin position="34"/>
        <end position="111"/>
    </location>
</feature>
<dbReference type="OrthoDB" id="206201at2759"/>
<feature type="active site" description="Charge relay system" evidence="10">
    <location>
        <position position="144"/>
    </location>
</feature>
<evidence type="ECO:0000256" key="11">
    <source>
        <dbReference type="SAM" id="SignalP"/>
    </source>
</evidence>
<dbReference type="Gene3D" id="2.60.40.2310">
    <property type="match status" value="2"/>
</dbReference>
<evidence type="ECO:0000259" key="14">
    <source>
        <dbReference type="Pfam" id="PF17766"/>
    </source>
</evidence>
<dbReference type="CDD" id="cd04852">
    <property type="entry name" value="Peptidases_S8_3"/>
    <property type="match status" value="2"/>
</dbReference>
<dbReference type="Gene3D" id="3.30.70.80">
    <property type="entry name" value="Peptidase S8 propeptide/proteinase inhibitor I9"/>
    <property type="match status" value="2"/>
</dbReference>
<feature type="active site" description="Charge relay system" evidence="9 10">
    <location>
        <position position="1292"/>
    </location>
</feature>
<reference evidence="15" key="1">
    <citation type="journal article" date="2015" name="Nat. Genet.">
        <title>The pineapple genome and the evolution of CAM photosynthesis.</title>
        <authorList>
            <person name="Ming R."/>
            <person name="VanBuren R."/>
            <person name="Wai C.M."/>
            <person name="Tang H."/>
            <person name="Schatz M.C."/>
            <person name="Bowers J.E."/>
            <person name="Lyons E."/>
            <person name="Wang M.L."/>
            <person name="Chen J."/>
            <person name="Biggers E."/>
            <person name="Zhang J."/>
            <person name="Huang L."/>
            <person name="Zhang L."/>
            <person name="Miao W."/>
            <person name="Zhang J."/>
            <person name="Ye Z."/>
            <person name="Miao C."/>
            <person name="Lin Z."/>
            <person name="Wang H."/>
            <person name="Zhou H."/>
            <person name="Yim W.C."/>
            <person name="Priest H.D."/>
            <person name="Zheng C."/>
            <person name="Woodhouse M."/>
            <person name="Edger P.P."/>
            <person name="Guyot R."/>
            <person name="Guo H.B."/>
            <person name="Guo H."/>
            <person name="Zheng G."/>
            <person name="Singh R."/>
            <person name="Sharma A."/>
            <person name="Min X."/>
            <person name="Zheng Y."/>
            <person name="Lee H."/>
            <person name="Gurtowski J."/>
            <person name="Sedlazeck F.J."/>
            <person name="Harkess A."/>
            <person name="McKain M.R."/>
            <person name="Liao Z."/>
            <person name="Fang J."/>
            <person name="Liu J."/>
            <person name="Zhang X."/>
            <person name="Zhang Q."/>
            <person name="Hu W."/>
            <person name="Qin Y."/>
            <person name="Wang K."/>
            <person name="Chen L.Y."/>
            <person name="Shirley N."/>
            <person name="Lin Y.R."/>
            <person name="Liu L.Y."/>
            <person name="Hernandez A.G."/>
            <person name="Wright C.L."/>
            <person name="Bulone V."/>
            <person name="Tuskan G.A."/>
            <person name="Heath K."/>
            <person name="Zee F."/>
            <person name="Moore P.H."/>
            <person name="Sunkar R."/>
            <person name="Leebens-Mack J.H."/>
            <person name="Mockler T."/>
            <person name="Bennetzen J.L."/>
            <person name="Freeling M."/>
            <person name="Sankoff D."/>
            <person name="Paterson A.H."/>
            <person name="Zhu X."/>
            <person name="Yang X."/>
            <person name="Smith J.A."/>
            <person name="Cushman J.C."/>
            <person name="Paull R.E."/>
            <person name="Yu Q."/>
        </authorList>
    </citation>
    <scope>NUCLEOTIDE SEQUENCE [LARGE SCALE GENOMIC DNA]</scope>
    <source>
        <strain evidence="15">cv. F153</strain>
    </source>
</reference>
<dbReference type="RefSeq" id="XP_020096016.1">
    <property type="nucleotide sequence ID" value="XM_020240427.1"/>
</dbReference>
<feature type="domain" description="Inhibitor I9" evidence="13">
    <location>
        <begin position="796"/>
        <end position="873"/>
    </location>
</feature>
<dbReference type="PROSITE" id="PS51892">
    <property type="entry name" value="SUBTILASE"/>
    <property type="match status" value="2"/>
</dbReference>
<feature type="chain" id="PRO_5027774470" evidence="11">
    <location>
        <begin position="25"/>
        <end position="1510"/>
    </location>
</feature>
<dbReference type="PANTHER" id="PTHR10795">
    <property type="entry name" value="PROPROTEIN CONVERTASE SUBTILISIN/KEXIN"/>
    <property type="match status" value="1"/>
</dbReference>
<evidence type="ECO:0000256" key="3">
    <source>
        <dbReference type="ARBA" id="ARBA00022525"/>
    </source>
</evidence>
<dbReference type="PROSITE" id="PS00138">
    <property type="entry name" value="SUBTILASE_SER"/>
    <property type="match status" value="2"/>
</dbReference>
<gene>
    <name evidence="16" type="primary">LOC109715414</name>
</gene>
<dbReference type="FunFam" id="3.30.70.80:FF:000003">
    <property type="entry name" value="Subtilisin-like protease SBT1.9"/>
    <property type="match status" value="2"/>
</dbReference>
<accession>A0A6P5FI64</accession>
<dbReference type="GeneID" id="109715414"/>
<feature type="domain" description="Subtilisin-like protease fibronectin type-III" evidence="14">
    <location>
        <begin position="655"/>
        <end position="756"/>
    </location>
</feature>
<evidence type="ECO:0000256" key="6">
    <source>
        <dbReference type="ARBA" id="ARBA00022801"/>
    </source>
</evidence>
<dbReference type="InterPro" id="IPR037045">
    <property type="entry name" value="S8pro/Inhibitor_I9_sf"/>
</dbReference>
<dbReference type="GO" id="GO:0005576">
    <property type="term" value="C:extracellular region"/>
    <property type="evidence" value="ECO:0007669"/>
    <property type="project" value="UniProtKB-SubCell"/>
</dbReference>
<evidence type="ECO:0000256" key="10">
    <source>
        <dbReference type="PROSITE-ProRule" id="PRU01240"/>
    </source>
</evidence>
<feature type="active site" description="Charge relay system" evidence="10">
    <location>
        <position position="225"/>
    </location>
</feature>
<dbReference type="InterPro" id="IPR034197">
    <property type="entry name" value="Peptidases_S8_3"/>
</dbReference>
<keyword evidence="15" id="KW-1185">Reference proteome</keyword>
<comment type="subcellular location">
    <subcellularLocation>
        <location evidence="1">Secreted</location>
    </subcellularLocation>
</comment>
<dbReference type="FunFam" id="3.40.50.200:FF:000006">
    <property type="entry name" value="Subtilisin-like protease SBT1.5"/>
    <property type="match status" value="2"/>
</dbReference>
<dbReference type="InterPro" id="IPR000209">
    <property type="entry name" value="Peptidase_S8/S53_dom"/>
</dbReference>
<evidence type="ECO:0000256" key="2">
    <source>
        <dbReference type="ARBA" id="ARBA00011073"/>
    </source>
</evidence>
<evidence type="ECO:0000256" key="9">
    <source>
        <dbReference type="PIRSR" id="PIRSR615500-1"/>
    </source>
</evidence>
<comment type="similarity">
    <text evidence="2 10">Belongs to the peptidase S8 family.</text>
</comment>
<sequence length="1510" mass="159745">MALTIHALFLRTCLVFSILRLSAAAAVSAVGRSTYIVHMDKSAMPATFSDHREWYSAALASVKASADAPSLVYAYDDAFHGFSALLSEDELRSLRRSPGFVSAYADRQATLDTTYTYRFLSLDPSSGLWSASKLGEDVIVGMIDTGIWPESRSFNDAGYSEVPQRLCEITVTPREWKGKCEPGQAFNSSLCNRKLIGAQFFNKGLIAAKPGKVLSMNSTRDTEGHGTHTSSTAAGNFVLDASFYGYAPGIARGIAPRARVAMYKTIWDEGRYASDVLAGMDRAITDGVDVISISMGFDGVPLYEDPVAIASFAAMERGVFVSSSAGNDGPQLASLHNGIPWQLTVAAGMVDRQFSAVVTLGNGRTLTGLSLYPENAWIQNRSLVYNRTISACNSTADLSALDGAVVVCHDTGSLFDQVEVVGQSTVGGAIFLSNESYSGFSFPGVVIGLKAAVELLKYVRTVSHPTASVQFQQTVLGTKPAPVVTDYSSRGPSASYPGVLKPDILAPGDSILASWIPTLPTSVIGNTPLASEFNVISGTSMACPHASGVAALLKAAHPEWSVAAVRSAMMTTAAFTDNTGRPIRDAGNGYAFASPLAIGAGHVNPNGALDPGLIYDVAPRDYVNMLCGANYTRAQIAAITRVPPSAIDCSKPSADLNYPSFIAIFGPNATHGAAQRFSRTLTNVGAPGNYSVTVAPVRGVDIAVWPQKLEFRETLQQLSYKVTVTVKSPISGTGENYGDIIWFDTSGKYTVRSPIVCTLAMALTIHALLLGTCLVFSILRLSAAAAAAVSAVGRSTYIVHMDKSAMPATFSNHREWYSVTLASVKASADAPSLVYAYDDAFHGFSALLSEDELRSLRRSPGFVSAYADRQATLDTTYTYQFLSLDPSSGLWSASKLGEDVIVGMIDTGIWPESRSFIDAGYSEVPKRWKGKCEPGQAFNLSLCNRKLIGAQFFNKGLVAANPGIVLSMNSTRDTEGHGTHTSSTAAGNFVPDASFYGYARGIARGIAPRARVAMYKTNWDEGRYASDVLAGMDRAIADGVDVISISMGFDGVPLYEDPVAIASFAAMERGVFVSSSAGNYGPELTSLHNGIPWQLTVAAGTVDRQFSAVVTLGNGQTLTGLSLYPENAWIQNRSLVYNRTISACNSAADLSTLDGAVVVCQDTGSLFDQVEAVGQSTVGGAIFLSNESYSGFSFPGVVIGPKAAVDLLKYIRTVSHPTASVQFQQTVLGTKPAPVVTDYSSRGPSLSYPGVLKPDILAPGDNILASWIPTLPTSVIGNTPLASEFNVISGTSMACPHASGVAALLKAAHPEWSVAAVRSAMMTTAAFTDNTGRPIRDAGNGYAFASPLAIGAGHVNPNGALDPGLVYDAAPRDYVNMLCGSNYTRVQIAAIARMPPSAVDCSKPSADLNYPSFIAIFGPNATLGAAQQFSRTLTNVGAPGNYSVAVAPTRGVDIAVWPQKLEFRETLQQLSYKLTVTVKSPISGTGDNYGAIIWCDTSGKYTVRSPIVVL</sequence>
<evidence type="ECO:0000256" key="1">
    <source>
        <dbReference type="ARBA" id="ARBA00004613"/>
    </source>
</evidence>
<evidence type="ECO:0000256" key="4">
    <source>
        <dbReference type="ARBA" id="ARBA00022670"/>
    </source>
</evidence>
<dbReference type="InterPro" id="IPR023828">
    <property type="entry name" value="Peptidase_S8_Ser-AS"/>
</dbReference>
<feature type="active site" description="Charge relay system" evidence="9 10">
    <location>
        <position position="977"/>
    </location>
</feature>